<gene>
    <name evidence="1" type="ORF">CDL15_Pgr001451</name>
    <name evidence="2" type="ORF">CRG98_016718</name>
</gene>
<evidence type="ECO:0000313" key="2">
    <source>
        <dbReference type="EMBL" id="PKI62881.1"/>
    </source>
</evidence>
<evidence type="ECO:0000313" key="1">
    <source>
        <dbReference type="EMBL" id="OWM73337.1"/>
    </source>
</evidence>
<dbReference type="EMBL" id="PGOL01000918">
    <property type="protein sequence ID" value="PKI62881.1"/>
    <property type="molecule type" value="Genomic_DNA"/>
</dbReference>
<proteinExistence type="predicted"/>
<dbReference type="Proteomes" id="UP000197138">
    <property type="component" value="Unassembled WGS sequence"/>
</dbReference>
<protein>
    <submittedName>
        <fullName evidence="1">Uncharacterized protein</fullName>
    </submittedName>
</protein>
<dbReference type="Proteomes" id="UP000233551">
    <property type="component" value="Unassembled WGS sequence"/>
</dbReference>
<keyword evidence="4" id="KW-1185">Reference proteome</keyword>
<dbReference type="EMBL" id="MTKT01003953">
    <property type="protein sequence ID" value="OWM73337.1"/>
    <property type="molecule type" value="Genomic_DNA"/>
</dbReference>
<evidence type="ECO:0000313" key="4">
    <source>
        <dbReference type="Proteomes" id="UP000233551"/>
    </source>
</evidence>
<organism evidence="1 3">
    <name type="scientific">Punica granatum</name>
    <name type="common">Pomegranate</name>
    <dbReference type="NCBI Taxonomy" id="22663"/>
    <lineage>
        <taxon>Eukaryota</taxon>
        <taxon>Viridiplantae</taxon>
        <taxon>Streptophyta</taxon>
        <taxon>Embryophyta</taxon>
        <taxon>Tracheophyta</taxon>
        <taxon>Spermatophyta</taxon>
        <taxon>Magnoliopsida</taxon>
        <taxon>eudicotyledons</taxon>
        <taxon>Gunneridae</taxon>
        <taxon>Pentapetalae</taxon>
        <taxon>rosids</taxon>
        <taxon>malvids</taxon>
        <taxon>Myrtales</taxon>
        <taxon>Lythraceae</taxon>
        <taxon>Punica</taxon>
    </lineage>
</organism>
<reference evidence="1" key="2">
    <citation type="submission" date="2017-06" db="EMBL/GenBank/DDBJ databases">
        <title>The pomegranate genome and the genomics of punicalagin biosynthesis.</title>
        <authorList>
            <person name="Xu C."/>
        </authorList>
    </citation>
    <scope>NUCLEOTIDE SEQUENCE [LARGE SCALE GENOMIC DNA]</scope>
    <source>
        <tissue evidence="1">Fresh leaf</tissue>
    </source>
</reference>
<reference evidence="2 4" key="3">
    <citation type="submission" date="2017-11" db="EMBL/GenBank/DDBJ databases">
        <title>De-novo sequencing of pomegranate (Punica granatum L.) genome.</title>
        <authorList>
            <person name="Akparov Z."/>
            <person name="Amiraslanov A."/>
            <person name="Hajiyeva S."/>
            <person name="Abbasov M."/>
            <person name="Kaur K."/>
            <person name="Hamwieh A."/>
            <person name="Solovyev V."/>
            <person name="Salamov A."/>
            <person name="Braich B."/>
            <person name="Kosarev P."/>
            <person name="Mahmoud A."/>
            <person name="Hajiyev E."/>
            <person name="Babayeva S."/>
            <person name="Izzatullayeva V."/>
            <person name="Mammadov A."/>
            <person name="Mammadov A."/>
            <person name="Sharifova S."/>
            <person name="Ojaghi J."/>
            <person name="Eynullazada K."/>
            <person name="Bayramov B."/>
            <person name="Abdulazimova A."/>
            <person name="Shahmuradov I."/>
        </authorList>
    </citation>
    <scope>NUCLEOTIDE SEQUENCE [LARGE SCALE GENOMIC DNA]</scope>
    <source>
        <strain evidence="2">AG2017</strain>
        <strain evidence="4">cv. AG2017</strain>
        <tissue evidence="2">Leaf</tissue>
    </source>
</reference>
<reference evidence="3" key="1">
    <citation type="journal article" date="2017" name="Plant J.">
        <title>The pomegranate (Punica granatum L.) genome and the genomics of punicalagin biosynthesis.</title>
        <authorList>
            <person name="Qin G."/>
            <person name="Xu C."/>
            <person name="Ming R."/>
            <person name="Tang H."/>
            <person name="Guyot R."/>
            <person name="Kramer E.M."/>
            <person name="Hu Y."/>
            <person name="Yi X."/>
            <person name="Qi Y."/>
            <person name="Xu X."/>
            <person name="Gao Z."/>
            <person name="Pan H."/>
            <person name="Jian J."/>
            <person name="Tian Y."/>
            <person name="Yue Z."/>
            <person name="Xu Y."/>
        </authorList>
    </citation>
    <scope>NUCLEOTIDE SEQUENCE [LARGE SCALE GENOMIC DNA]</scope>
    <source>
        <strain evidence="3">cv. Dabenzi</strain>
    </source>
</reference>
<comment type="caution">
    <text evidence="1">The sequence shown here is derived from an EMBL/GenBank/DDBJ whole genome shotgun (WGS) entry which is preliminary data.</text>
</comment>
<dbReference type="AlphaFoldDB" id="A0A218WKH6"/>
<sequence>MFTIHRLSPPLPLFIFPRPPSPLTRRDPPRPCPLLRPPLPPTEAALVLDKDAVEGGLPVVRLLRDVRGNVEASMQRSRWKAKQSGFWSMNISCGPSEWMSQLSSKTAPK</sequence>
<name>A0A218WKH6_PUNGR</name>
<evidence type="ECO:0000313" key="3">
    <source>
        <dbReference type="Proteomes" id="UP000197138"/>
    </source>
</evidence>
<accession>A0A218WKH6</accession>